<dbReference type="InterPro" id="IPR051677">
    <property type="entry name" value="AfsR-DnrI-RedD_regulator"/>
</dbReference>
<dbReference type="Pfam" id="PF03704">
    <property type="entry name" value="BTAD"/>
    <property type="match status" value="1"/>
</dbReference>
<dbReference type="Gene3D" id="1.25.40.10">
    <property type="entry name" value="Tetratricopeptide repeat domain"/>
    <property type="match status" value="2"/>
</dbReference>
<name>A0ABR9CGB8_9HYPH</name>
<dbReference type="RefSeq" id="WP_192145286.1">
    <property type="nucleotide sequence ID" value="NZ_JACYXI010000001.1"/>
</dbReference>
<keyword evidence="3" id="KW-1185">Reference proteome</keyword>
<organism evidence="2 3">
    <name type="scientific">Roseibium litorale</name>
    <dbReference type="NCBI Taxonomy" id="2803841"/>
    <lineage>
        <taxon>Bacteria</taxon>
        <taxon>Pseudomonadati</taxon>
        <taxon>Pseudomonadota</taxon>
        <taxon>Alphaproteobacteria</taxon>
        <taxon>Hyphomicrobiales</taxon>
        <taxon>Stappiaceae</taxon>
        <taxon>Roseibium</taxon>
    </lineage>
</organism>
<sequence>MALPGEGLPVVSADKNYVAMNPQVIFTDLMEVEGLLKSGLAADFASAAAIMTGPFLGGFESIDPHFAEWLQVERRRVEDDLISKALKAVGDLRPAEHAVRIEAGARFILQIDASHERAHQILISALLAAGRRAEAEQQLEICKTELKAALDVQPEQSTLALLAASPDRSAAIQTSEVPYATPGALVGESADLVELPELTIVRLGAGTEQSPFALSALDEIRTSLAAYRNLDLYDHSLTLDGGSNWELTRVEAGELGSFLLRFRHDPITACLYLQLERRDSGRVQFNEVIDLGRIRDIEDLKASCFQAVDRIQGHIIGRLRSRPGTAPFSRWCQAEALLWEFSLSSDQSALKILDELTSTHPSFSLPHAGKTSVILKRLMYYPLHTGVRATPDDAVACGERAVLLDPWQVFAQRINGWALTVAGQASEARKSFAEAERLNPRDPFNLMSVAEGYGFVGDVERAKRLADSALAKVSATPRVFYEYLGNIHFSVGEYAQAADMLSRAPNDSIVALVTRISALLKQGDTVQAHRVLDLLRTRALARPPSHDVSGNDVIKTWLQHTNMYQNPDARSAYADGGRFVLSSLNIN</sequence>
<gene>
    <name evidence="2" type="ORF">IG616_00200</name>
</gene>
<evidence type="ECO:0000313" key="2">
    <source>
        <dbReference type="EMBL" id="MBD8889954.1"/>
    </source>
</evidence>
<reference evidence="3" key="1">
    <citation type="submission" date="2020-09" db="EMBL/GenBank/DDBJ databases">
        <title>The genome sequence of strain Labrenzia suaedae 4C16A.</title>
        <authorList>
            <person name="Liu Y."/>
        </authorList>
    </citation>
    <scope>NUCLEOTIDE SEQUENCE [LARGE SCALE GENOMIC DNA]</scope>
    <source>
        <strain evidence="3">4C16A</strain>
    </source>
</reference>
<dbReference type="SMART" id="SM01043">
    <property type="entry name" value="BTAD"/>
    <property type="match status" value="1"/>
</dbReference>
<reference evidence="2 3" key="2">
    <citation type="journal article" date="2021" name="Int. J. Syst. Evol. Microbiol.">
        <title>Roseibium litorale sp. nov., isolated from a tidal flat sediment and proposal for the reclassification of Labrenzia polysiphoniae as Roseibium polysiphoniae comb. nov.</title>
        <authorList>
            <person name="Liu Y."/>
            <person name="Pei T."/>
            <person name="Du J."/>
            <person name="Chao M."/>
            <person name="Deng M.R."/>
            <person name="Zhu H."/>
        </authorList>
    </citation>
    <scope>NUCLEOTIDE SEQUENCE [LARGE SCALE GENOMIC DNA]</scope>
    <source>
        <strain evidence="2 3">4C16A</strain>
    </source>
</reference>
<dbReference type="PANTHER" id="PTHR35807">
    <property type="entry name" value="TRANSCRIPTIONAL REGULATOR REDD-RELATED"/>
    <property type="match status" value="1"/>
</dbReference>
<dbReference type="SUPFAM" id="SSF48452">
    <property type="entry name" value="TPR-like"/>
    <property type="match status" value="2"/>
</dbReference>
<feature type="domain" description="Bacterial transcriptional activator" evidence="1">
    <location>
        <begin position="27"/>
        <end position="166"/>
    </location>
</feature>
<accession>A0ABR9CGB8</accession>
<dbReference type="InterPro" id="IPR011990">
    <property type="entry name" value="TPR-like_helical_dom_sf"/>
</dbReference>
<dbReference type="EMBL" id="JACYXI010000001">
    <property type="protein sequence ID" value="MBD8889954.1"/>
    <property type="molecule type" value="Genomic_DNA"/>
</dbReference>
<evidence type="ECO:0000313" key="3">
    <source>
        <dbReference type="Proteomes" id="UP000632063"/>
    </source>
</evidence>
<evidence type="ECO:0000259" key="1">
    <source>
        <dbReference type="SMART" id="SM01043"/>
    </source>
</evidence>
<proteinExistence type="predicted"/>
<dbReference type="InterPro" id="IPR005158">
    <property type="entry name" value="BTAD"/>
</dbReference>
<dbReference type="Proteomes" id="UP000632063">
    <property type="component" value="Unassembled WGS sequence"/>
</dbReference>
<protein>
    <recommendedName>
        <fullName evidence="1">Bacterial transcriptional activator domain-containing protein</fullName>
    </recommendedName>
</protein>
<comment type="caution">
    <text evidence="2">The sequence shown here is derived from an EMBL/GenBank/DDBJ whole genome shotgun (WGS) entry which is preliminary data.</text>
</comment>